<dbReference type="OrthoDB" id="2789670at2759"/>
<gene>
    <name evidence="2" type="ORF">CLUMA_CG020631</name>
</gene>
<feature type="transmembrane region" description="Helical" evidence="1">
    <location>
        <begin position="6"/>
        <end position="26"/>
    </location>
</feature>
<sequence length="78" mass="9365">MFSITMTLLTCFFLITISIILCLVYFRRKFQYFTKRNIIGPKPTLFGNTKEAFFKRKHLTYEVGKIYEILHKLCIKYA</sequence>
<evidence type="ECO:0000256" key="1">
    <source>
        <dbReference type="SAM" id="Phobius"/>
    </source>
</evidence>
<accession>A0A1J1J9I4</accession>
<organism evidence="2 3">
    <name type="scientific">Clunio marinus</name>
    <dbReference type="NCBI Taxonomy" id="568069"/>
    <lineage>
        <taxon>Eukaryota</taxon>
        <taxon>Metazoa</taxon>
        <taxon>Ecdysozoa</taxon>
        <taxon>Arthropoda</taxon>
        <taxon>Hexapoda</taxon>
        <taxon>Insecta</taxon>
        <taxon>Pterygota</taxon>
        <taxon>Neoptera</taxon>
        <taxon>Endopterygota</taxon>
        <taxon>Diptera</taxon>
        <taxon>Nematocera</taxon>
        <taxon>Chironomoidea</taxon>
        <taxon>Chironomidae</taxon>
        <taxon>Clunio</taxon>
    </lineage>
</organism>
<keyword evidence="1" id="KW-1133">Transmembrane helix</keyword>
<dbReference type="Proteomes" id="UP000183832">
    <property type="component" value="Unassembled WGS sequence"/>
</dbReference>
<reference evidence="2 3" key="1">
    <citation type="submission" date="2015-04" db="EMBL/GenBank/DDBJ databases">
        <authorList>
            <person name="Syromyatnikov M.Y."/>
            <person name="Popov V.N."/>
        </authorList>
    </citation>
    <scope>NUCLEOTIDE SEQUENCE [LARGE SCALE GENOMIC DNA]</scope>
</reference>
<dbReference type="AlphaFoldDB" id="A0A1J1J9I4"/>
<keyword evidence="1" id="KW-0472">Membrane</keyword>
<protein>
    <submittedName>
        <fullName evidence="2">CLUMA_CG020631, isoform C</fullName>
    </submittedName>
</protein>
<keyword evidence="3" id="KW-1185">Reference proteome</keyword>
<feature type="non-terminal residue" evidence="2">
    <location>
        <position position="78"/>
    </location>
</feature>
<evidence type="ECO:0000313" key="3">
    <source>
        <dbReference type="Proteomes" id="UP000183832"/>
    </source>
</evidence>
<evidence type="ECO:0000313" key="2">
    <source>
        <dbReference type="EMBL" id="CRL07673.1"/>
    </source>
</evidence>
<dbReference type="EMBL" id="CVRI01000073">
    <property type="protein sequence ID" value="CRL07673.1"/>
    <property type="molecule type" value="Genomic_DNA"/>
</dbReference>
<keyword evidence="1" id="KW-0812">Transmembrane</keyword>
<name>A0A1J1J9I4_9DIPT</name>
<proteinExistence type="predicted"/>